<reference evidence="1 2" key="1">
    <citation type="submission" date="2019-02" db="EMBL/GenBank/DDBJ databases">
        <title>Deep-cultivation of Planctomycetes and their phenomic and genomic characterization uncovers novel biology.</title>
        <authorList>
            <person name="Wiegand S."/>
            <person name="Jogler M."/>
            <person name="Boedeker C."/>
            <person name="Pinto D."/>
            <person name="Vollmers J."/>
            <person name="Rivas-Marin E."/>
            <person name="Kohn T."/>
            <person name="Peeters S.H."/>
            <person name="Heuer A."/>
            <person name="Rast P."/>
            <person name="Oberbeckmann S."/>
            <person name="Bunk B."/>
            <person name="Jeske O."/>
            <person name="Meyerdierks A."/>
            <person name="Storesund J.E."/>
            <person name="Kallscheuer N."/>
            <person name="Luecker S."/>
            <person name="Lage O.M."/>
            <person name="Pohl T."/>
            <person name="Merkel B.J."/>
            <person name="Hornburger P."/>
            <person name="Mueller R.-W."/>
            <person name="Bruemmer F."/>
            <person name="Labrenz M."/>
            <person name="Spormann A.M."/>
            <person name="Op den Camp H."/>
            <person name="Overmann J."/>
            <person name="Amann R."/>
            <person name="Jetten M.S.M."/>
            <person name="Mascher T."/>
            <person name="Medema M.H."/>
            <person name="Devos D.P."/>
            <person name="Kaster A.-K."/>
            <person name="Ovreas L."/>
            <person name="Rohde M."/>
            <person name="Galperin M.Y."/>
            <person name="Jogler C."/>
        </authorList>
    </citation>
    <scope>NUCLEOTIDE SEQUENCE [LARGE SCALE GENOMIC DNA]</scope>
    <source>
        <strain evidence="1 2">Poly30</strain>
    </source>
</reference>
<accession>A0A518ETJ4</accession>
<name>A0A518ETJ4_9BACT</name>
<dbReference type="EMBL" id="CP036434">
    <property type="protein sequence ID" value="QDV07417.1"/>
    <property type="molecule type" value="Genomic_DNA"/>
</dbReference>
<protein>
    <submittedName>
        <fullName evidence="1">Uncharacterized protein</fullName>
    </submittedName>
</protein>
<dbReference type="AlphaFoldDB" id="A0A518ETJ4"/>
<sequence length="53" mass="5944">MIWALQRNPWVGSASLMMANRGILGREGSRILQIEPIGFSLTHLDPLLEARRA</sequence>
<gene>
    <name evidence="1" type="ORF">Poly30_29410</name>
</gene>
<proteinExistence type="predicted"/>
<evidence type="ECO:0000313" key="2">
    <source>
        <dbReference type="Proteomes" id="UP000320390"/>
    </source>
</evidence>
<dbReference type="Proteomes" id="UP000320390">
    <property type="component" value="Chromosome"/>
</dbReference>
<keyword evidence="2" id="KW-1185">Reference proteome</keyword>
<organism evidence="1 2">
    <name type="scientific">Saltatorellus ferox</name>
    <dbReference type="NCBI Taxonomy" id="2528018"/>
    <lineage>
        <taxon>Bacteria</taxon>
        <taxon>Pseudomonadati</taxon>
        <taxon>Planctomycetota</taxon>
        <taxon>Planctomycetia</taxon>
        <taxon>Planctomycetia incertae sedis</taxon>
        <taxon>Saltatorellus</taxon>
    </lineage>
</organism>
<evidence type="ECO:0000313" key="1">
    <source>
        <dbReference type="EMBL" id="QDV07417.1"/>
    </source>
</evidence>